<name>I0KB01_9BACT</name>
<dbReference type="EMBL" id="HE796683">
    <property type="protein sequence ID" value="CCH01304.1"/>
    <property type="molecule type" value="Genomic_DNA"/>
</dbReference>
<sequence length="521" mass="56705">MTPTGGAGLIAALATPYDNIAGRSAARQEGLQLSAYITQQAQQEQQQEALAGAQSEQALQYLNALPFVGADKTKLHQYVRETVTKPFFERLATVYNGSAARMLAAEPGLLAQKKAELEQQPFYLQAKKHLEEVERAKAALAKGEVLVGYGDSPTNYRTGEAALADFLAGRAETFAMRGSYKPEDDLKELRNQYAPGKMPWEQTPVSEADKQAHLVNSYGADMGIDKYLRQHVGVPTYYKTDPITKKVEFQNDQQRLALEKSRFNLSVQQAGEASALRRKQGQLLDLKIAKEKGEQNGTAGMGFDYGMLSRPQQVIKLATDDPKKKLPHSGLDIGGMRGLHATGLFGEGEQFIASQLGLSKGKNGVYSKGSIKDAFTDANGVATFDLKDRHFDVVGVDPRLYYDPRDVGTAGLNPKGVRGFARVVVKFNNVREAEKAGLYDPNRLSMGLFGNGDATGMFDSVTKGGAGVYDPASMSATLFVPMGAIDRKNNFTFMRQQQIQAAGKKEASAEAAMPFLDTSIF</sequence>
<gene>
    <name evidence="1" type="ORF">FAES_3296</name>
</gene>
<proteinExistence type="predicted"/>
<accession>I0KB01</accession>
<evidence type="ECO:0000313" key="1">
    <source>
        <dbReference type="EMBL" id="CCH01304.1"/>
    </source>
</evidence>
<reference evidence="1 2" key="1">
    <citation type="journal article" date="2012" name="J. Bacteriol.">
        <title>Genome Sequence of Fibrella aestuarina BUZ 2T, a Filamentous Marine Bacterium.</title>
        <authorList>
            <person name="Filippini M."/>
            <person name="Qi W."/>
            <person name="Blom J."/>
            <person name="Goesmann A."/>
            <person name="Smits T.H."/>
            <person name="Bagheri H.C."/>
        </authorList>
    </citation>
    <scope>NUCLEOTIDE SEQUENCE [LARGE SCALE GENOMIC DNA]</scope>
    <source>
        <strain evidence="2">BUZ 2T</strain>
    </source>
</reference>
<dbReference type="STRING" id="1166018.FAES_3296"/>
<dbReference type="HOGENOM" id="CLU_522492_0_0_10"/>
<dbReference type="Proteomes" id="UP000011058">
    <property type="component" value="Chromosome"/>
</dbReference>
<dbReference type="RefSeq" id="WP_015332403.1">
    <property type="nucleotide sequence ID" value="NC_020054.1"/>
</dbReference>
<dbReference type="AlphaFoldDB" id="I0KB01"/>
<protein>
    <submittedName>
        <fullName evidence="1">Uncharacterized protein</fullName>
    </submittedName>
</protein>
<dbReference type="KEGG" id="fae:FAES_3296"/>
<dbReference type="OrthoDB" id="926211at2"/>
<organism evidence="1 2">
    <name type="scientific">Fibrella aestuarina BUZ 2</name>
    <dbReference type="NCBI Taxonomy" id="1166018"/>
    <lineage>
        <taxon>Bacteria</taxon>
        <taxon>Pseudomonadati</taxon>
        <taxon>Bacteroidota</taxon>
        <taxon>Cytophagia</taxon>
        <taxon>Cytophagales</taxon>
        <taxon>Spirosomataceae</taxon>
        <taxon>Fibrella</taxon>
    </lineage>
</organism>
<evidence type="ECO:0000313" key="2">
    <source>
        <dbReference type="Proteomes" id="UP000011058"/>
    </source>
</evidence>
<keyword evidence="2" id="KW-1185">Reference proteome</keyword>